<name>A0ABQ7EGG1_BRACR</name>
<protein>
    <submittedName>
        <fullName evidence="2">Uncharacterized protein</fullName>
    </submittedName>
</protein>
<feature type="region of interest" description="Disordered" evidence="1">
    <location>
        <begin position="1"/>
        <end position="27"/>
    </location>
</feature>
<gene>
    <name evidence="2" type="ORF">DY000_02022919</name>
</gene>
<evidence type="ECO:0000313" key="3">
    <source>
        <dbReference type="Proteomes" id="UP000266723"/>
    </source>
</evidence>
<evidence type="ECO:0000313" key="2">
    <source>
        <dbReference type="EMBL" id="KAF3596059.1"/>
    </source>
</evidence>
<reference evidence="2 3" key="1">
    <citation type="journal article" date="2020" name="BMC Genomics">
        <title>Intraspecific diversification of the crop wild relative Brassica cretica Lam. using demographic model selection.</title>
        <authorList>
            <person name="Kioukis A."/>
            <person name="Michalopoulou V.A."/>
            <person name="Briers L."/>
            <person name="Pirintsos S."/>
            <person name="Studholme D.J."/>
            <person name="Pavlidis P."/>
            <person name="Sarris P.F."/>
        </authorList>
    </citation>
    <scope>NUCLEOTIDE SEQUENCE [LARGE SCALE GENOMIC DNA]</scope>
    <source>
        <strain evidence="3">cv. PFS-1207/04</strain>
    </source>
</reference>
<organism evidence="2 3">
    <name type="scientific">Brassica cretica</name>
    <name type="common">Mustard</name>
    <dbReference type="NCBI Taxonomy" id="69181"/>
    <lineage>
        <taxon>Eukaryota</taxon>
        <taxon>Viridiplantae</taxon>
        <taxon>Streptophyta</taxon>
        <taxon>Embryophyta</taxon>
        <taxon>Tracheophyta</taxon>
        <taxon>Spermatophyta</taxon>
        <taxon>Magnoliopsida</taxon>
        <taxon>eudicotyledons</taxon>
        <taxon>Gunneridae</taxon>
        <taxon>Pentapetalae</taxon>
        <taxon>rosids</taxon>
        <taxon>malvids</taxon>
        <taxon>Brassicales</taxon>
        <taxon>Brassicaceae</taxon>
        <taxon>Brassiceae</taxon>
        <taxon>Brassica</taxon>
    </lineage>
</organism>
<sequence length="87" mass="9567">MMIALAKREERSDDKSGRNGTRVATREEDRIGRVTTLEVSTSFSSPIFSHSLATAITGDDTDLDTAFSDLGYNRHLSAYRISSPSLL</sequence>
<dbReference type="Proteomes" id="UP000266723">
    <property type="component" value="Unassembled WGS sequence"/>
</dbReference>
<keyword evidence="3" id="KW-1185">Reference proteome</keyword>
<accession>A0ABQ7EGG1</accession>
<evidence type="ECO:0000256" key="1">
    <source>
        <dbReference type="SAM" id="MobiDB-lite"/>
    </source>
</evidence>
<comment type="caution">
    <text evidence="2">The sequence shown here is derived from an EMBL/GenBank/DDBJ whole genome shotgun (WGS) entry which is preliminary data.</text>
</comment>
<feature type="compositionally biased region" description="Basic and acidic residues" evidence="1">
    <location>
        <begin position="1"/>
        <end position="17"/>
    </location>
</feature>
<proteinExistence type="predicted"/>
<dbReference type="EMBL" id="QGKV02000299">
    <property type="protein sequence ID" value="KAF3596059.1"/>
    <property type="molecule type" value="Genomic_DNA"/>
</dbReference>